<dbReference type="UniPathway" id="UPA00164"/>
<comment type="pathway">
    <text evidence="7">Glycan biosynthesis; glycogen biosynthesis.</text>
</comment>
<dbReference type="CDD" id="cd03791">
    <property type="entry name" value="GT5_Glycogen_synthase_DULL1-like"/>
    <property type="match status" value="1"/>
</dbReference>
<dbReference type="Pfam" id="PF08323">
    <property type="entry name" value="Glyco_transf_5"/>
    <property type="match status" value="1"/>
</dbReference>
<evidence type="ECO:0000256" key="4">
    <source>
        <dbReference type="ARBA" id="ARBA00022676"/>
    </source>
</evidence>
<feature type="domain" description="Glycosyl transferase family 1" evidence="8">
    <location>
        <begin position="320"/>
        <end position="464"/>
    </location>
</feature>
<dbReference type="Proteomes" id="UP000265540">
    <property type="component" value="Unassembled WGS sequence"/>
</dbReference>
<dbReference type="EMBL" id="QZJF01000005">
    <property type="protein sequence ID" value="RJR27987.1"/>
    <property type="molecule type" value="Genomic_DNA"/>
</dbReference>
<comment type="similarity">
    <text evidence="3 7">Belongs to the glycosyltransferase 1 family. Bacterial/plant glycogen synthase subfamily.</text>
</comment>
<evidence type="ECO:0000256" key="1">
    <source>
        <dbReference type="ARBA" id="ARBA00001478"/>
    </source>
</evidence>
<comment type="caution">
    <text evidence="10">The sequence shown here is derived from an EMBL/GenBank/DDBJ whole genome shotgun (WGS) entry which is preliminary data.</text>
</comment>
<dbReference type="Pfam" id="PF00534">
    <property type="entry name" value="Glycos_transf_1"/>
    <property type="match status" value="1"/>
</dbReference>
<dbReference type="InterPro" id="IPR001296">
    <property type="entry name" value="Glyco_trans_1"/>
</dbReference>
<evidence type="ECO:0000256" key="7">
    <source>
        <dbReference type="HAMAP-Rule" id="MF_00484"/>
    </source>
</evidence>
<keyword evidence="6 7" id="KW-0320">Glycogen biosynthesis</keyword>
<dbReference type="SUPFAM" id="SSF53756">
    <property type="entry name" value="UDP-Glycosyltransferase/glycogen phosphorylase"/>
    <property type="match status" value="1"/>
</dbReference>
<dbReference type="PANTHER" id="PTHR45825">
    <property type="entry name" value="GRANULE-BOUND STARCH SYNTHASE 1, CHLOROPLASTIC/AMYLOPLASTIC"/>
    <property type="match status" value="1"/>
</dbReference>
<dbReference type="NCBIfam" id="TIGR02095">
    <property type="entry name" value="glgA"/>
    <property type="match status" value="1"/>
</dbReference>
<dbReference type="AlphaFoldDB" id="A0A3A4ZM76"/>
<name>A0A3A4ZM76_UNCKA</name>
<accession>A0A3A4ZM76</accession>
<evidence type="ECO:0000259" key="8">
    <source>
        <dbReference type="Pfam" id="PF00534"/>
    </source>
</evidence>
<evidence type="ECO:0000313" key="11">
    <source>
        <dbReference type="Proteomes" id="UP000265540"/>
    </source>
</evidence>
<evidence type="ECO:0000313" key="10">
    <source>
        <dbReference type="EMBL" id="RJR27987.1"/>
    </source>
</evidence>
<dbReference type="GO" id="GO:0005978">
    <property type="term" value="P:glycogen biosynthetic process"/>
    <property type="evidence" value="ECO:0007669"/>
    <property type="project" value="UniProtKB-UniRule"/>
</dbReference>
<dbReference type="HAMAP" id="MF_00484">
    <property type="entry name" value="Glycogen_synth"/>
    <property type="match status" value="1"/>
</dbReference>
<dbReference type="GO" id="GO:0004373">
    <property type="term" value="F:alpha-1,4-glucan glucosyltransferase (UDP-glucose donor) activity"/>
    <property type="evidence" value="ECO:0007669"/>
    <property type="project" value="InterPro"/>
</dbReference>
<reference evidence="10 11" key="1">
    <citation type="journal article" date="2017" name="ISME J.">
        <title>Energy and carbon metabolisms in a deep terrestrial subsurface fluid microbial community.</title>
        <authorList>
            <person name="Momper L."/>
            <person name="Jungbluth S.P."/>
            <person name="Lee M.D."/>
            <person name="Amend J.P."/>
        </authorList>
    </citation>
    <scope>NUCLEOTIDE SEQUENCE [LARGE SCALE GENOMIC DNA]</scope>
    <source>
        <strain evidence="10">SURF_46</strain>
    </source>
</reference>
<sequence length="525" mass="59667">MDTLMAFTQKKSKVREEEQEKTRSLKILLVATEAAPYVTVGGASAVINHLSKSLQSLGHSVAIFIPKFGFIDEEKYGIEMVYEGLQVPTDDENIPFLTCNVKCAKCEAGMPIYFLENQEYYEKRANVYSYSDDPTRWTLLSRGVLEFVSKGIFVPDVIHCNDWHTGIVPNYLKTAYVKDPILSNIATVYTIHNLAFQGMFDHKHVTEMDYDDGKSPVASFFSPRLNKQNFMKRGIIYADAVNTVSKTYSKEILTPEFGEGLDKLLLELKGKIFGIVNGIDYEEFDPAKDNFIEKNFSIDTLEDRAENKVAVQKEYDLPVKPEVPVFGFVGRLDNMKGVDLMVQTLRHVLNDYEIQFVQVGGGDGGLAEMLRQLKNEYPGNVGIHPYPNFTLPRLLFAGCDCILYPSRFEPCGIVQIEAMRFGAIPIVRRVGGLADTVKDFDSGTGAGTGFVFNKFNEFSLYGQIVRAIEIYKNKPLWLKLQKNAMRSDFSWEYSAKEYVKLYERALTFKTKSNIRERLYAHTQRM</sequence>
<evidence type="ECO:0000256" key="3">
    <source>
        <dbReference type="ARBA" id="ARBA00010281"/>
    </source>
</evidence>
<protein>
    <recommendedName>
        <fullName evidence="7">Glycogen synthase</fullName>
        <ecNumber evidence="7">2.4.1.21</ecNumber>
    </recommendedName>
    <alternativeName>
        <fullName evidence="7">Starch [bacterial glycogen] synthase</fullName>
    </alternativeName>
</protein>
<gene>
    <name evidence="7" type="primary">glgA</name>
    <name evidence="10" type="ORF">C4561_00585</name>
</gene>
<dbReference type="InterPro" id="IPR011835">
    <property type="entry name" value="GS/SS"/>
</dbReference>
<keyword evidence="4 7" id="KW-0328">Glycosyltransferase</keyword>
<dbReference type="EC" id="2.4.1.21" evidence="7"/>
<dbReference type="Gene3D" id="3.40.50.2000">
    <property type="entry name" value="Glycogen Phosphorylase B"/>
    <property type="match status" value="2"/>
</dbReference>
<comment type="caution">
    <text evidence="7">Lacks conserved residue(s) required for the propagation of feature annotation.</text>
</comment>
<evidence type="ECO:0000256" key="6">
    <source>
        <dbReference type="ARBA" id="ARBA00023056"/>
    </source>
</evidence>
<dbReference type="InterPro" id="IPR013534">
    <property type="entry name" value="Starch_synth_cat_dom"/>
</dbReference>
<proteinExistence type="inferred from homology"/>
<evidence type="ECO:0000259" key="9">
    <source>
        <dbReference type="Pfam" id="PF08323"/>
    </source>
</evidence>
<organism evidence="10 11">
    <name type="scientific">candidate division WWE3 bacterium</name>
    <dbReference type="NCBI Taxonomy" id="2053526"/>
    <lineage>
        <taxon>Bacteria</taxon>
        <taxon>Katanobacteria</taxon>
    </lineage>
</organism>
<evidence type="ECO:0000256" key="5">
    <source>
        <dbReference type="ARBA" id="ARBA00022679"/>
    </source>
</evidence>
<keyword evidence="5 7" id="KW-0808">Transferase</keyword>
<dbReference type="GO" id="GO:0009011">
    <property type="term" value="F:alpha-1,4-glucan glucosyltransferase (ADP-glucose donor) activity"/>
    <property type="evidence" value="ECO:0007669"/>
    <property type="project" value="UniProtKB-UniRule"/>
</dbReference>
<evidence type="ECO:0000256" key="2">
    <source>
        <dbReference type="ARBA" id="ARBA00002764"/>
    </source>
</evidence>
<comment type="catalytic activity">
    <reaction evidence="1 7">
        <text>[(1-&gt;4)-alpha-D-glucosyl](n) + ADP-alpha-D-glucose = [(1-&gt;4)-alpha-D-glucosyl](n+1) + ADP + H(+)</text>
        <dbReference type="Rhea" id="RHEA:18189"/>
        <dbReference type="Rhea" id="RHEA-COMP:9584"/>
        <dbReference type="Rhea" id="RHEA-COMP:9587"/>
        <dbReference type="ChEBI" id="CHEBI:15378"/>
        <dbReference type="ChEBI" id="CHEBI:15444"/>
        <dbReference type="ChEBI" id="CHEBI:57498"/>
        <dbReference type="ChEBI" id="CHEBI:456216"/>
        <dbReference type="EC" id="2.4.1.21"/>
    </reaction>
</comment>
<comment type="function">
    <text evidence="2 7">Synthesizes alpha-1,4-glucan chains using ADP-glucose.</text>
</comment>
<dbReference type="PANTHER" id="PTHR45825:SF11">
    <property type="entry name" value="ALPHA AMYLASE DOMAIN-CONTAINING PROTEIN"/>
    <property type="match status" value="1"/>
</dbReference>
<feature type="domain" description="Starch synthase catalytic" evidence="9">
    <location>
        <begin position="26"/>
        <end position="265"/>
    </location>
</feature>